<evidence type="ECO:0000256" key="1">
    <source>
        <dbReference type="ARBA" id="ARBA00004123"/>
    </source>
</evidence>
<dbReference type="GO" id="GO:0006999">
    <property type="term" value="P:nuclear pore organization"/>
    <property type="evidence" value="ECO:0007669"/>
    <property type="project" value="TreeGrafter"/>
</dbReference>
<sequence length="1594" mass="175625">MDINEGTTTEDLWTPYRELAAVVESYLTNESSGAPYAVHTFESVLRRHKQTFLSLLKNPAKNPVSREEIKRGITEGVNLPSVGRTVLSKELVDEAIIISDMYNANEFACLELLHTAQRQSARRPGLARGLLAVFLYYDGRRALVQALRELIMARDGVSWSINAREEVVSYVSRYVGQLVSDGLLAGVLDALRRFDLDTELDLLRRNRALPPRKYHVKLVSTIQSTRKLLAGVVFAASAQRGLERDTLLRLLSEQMIAPSKGPTGALDEISLALQMALLYALDLSVLHRREDGEELAKKLPLIQDPDLISVLLDQLSPPPQPIQGQEDNKNSAGLKALCQLSLGLALAALKRAPVSLLRRTEPKTELLDQDEMLVDAAIDGGVFEYLDEAILSTDLVASEEYYQRRVHSLITDFIVLMHSKLMEMRVKAEEAARSAQMYMAEGLNAPGGVARSRLEALLRCVERLYARDPLQLRRDYWVACDTTAHNYRAGGRAATLYKFVRLSGEVVVAALLPAYLRALAALAVPKHTWALLARRDALSAHHLLTALSLYHRNLRADPAPFSDHLHSSSLGASAIVTPAARPGRLLVRQEEVEAMIAALKLIAAVAHEDDAACVSICENLQWDAVNCMFGECKIYVQQTLISSLKILERALALERPLNVAAAEAGRGALVVGLSKLILAPEGPDDTDRLITCCKVLEHGAVLPEAAAKAVALLCRALQSPSCARHLLASVLHRHELSVEIRHGFVECLEAEEWAAGEVSPGGAEHARAAKEGVVLLLLQLLPTAPHSLAHFLLGYNLNDDISKSVLHEAGSAGAPRTCFHSVLDILESFIAPSGSTQKEATTLVESCYRLLYGICARPATSPPALRFLRARDYFLPRHVKATVNLETATPATISSRSWALRACACEAGAAGAGRHHAALQALLTALTHSPQRNAQAWEWCVIRRSLESLPVTVEAVPEPRWELFHAHQLRQAIADCDLPTGLGGKRISVSRVNALLSRELASLRASTQRELVVIEIQKVLDYVTEVNKQRNLAATLSHYYDSWRQLTEILFCVAPQDLLNVESRKSLILNILQDLLNKIPPAEVLPQVGNLASGTVLLLLVNLRHCYILQKRESSLKSAEFETSFFGPSNQIMQTKSLTLKFILHKILSWILVSGVSTQKIRVNLYGALLNFLNIVNLKQSPADPEEDGNTTYVSRLDSSKTRPSREESNLKSMAIDVINSFGDNLCSIVCSDCIGGGHDVCRMVALSCLDTLVEINPSTDWMNTLTNQGNLRSLIDSLLQDDEGLKEALEPKPKSLRVLYVYESKMALLIKIAGTRLGAETILAQGALSCLANMRVLDCHPDIHTGYGQHQDTEFVPSVANRFRDVLVPALALCDALLTTLGADNHSCVLHITHLLLSHLECVDMVLRAAHPSSPAGLLLELEALSSVVARSSHRDVFCSAADTALQHSAAGMQRIQYLMLALLPRFQQPPPETPDHDARIYYKSIDSQICLIFKQNTEFFAIKSCYNRSQLYKYKLNIPAQIPALYAITRPAAIRGAAGDEPTELRKELLSVFNERFVDELLDTAKNQPPIQRGFLEVLLKDIKTMIQFSPL</sequence>
<feature type="compositionally biased region" description="Basic and acidic residues" evidence="5">
    <location>
        <begin position="1198"/>
        <end position="1208"/>
    </location>
</feature>
<comment type="similarity">
    <text evidence="2">Belongs to the NUP186/NUP192/NUP205 family.</text>
</comment>
<keyword evidence="3" id="KW-0813">Transport</keyword>
<dbReference type="GO" id="GO:0017056">
    <property type="term" value="F:structural constituent of nuclear pore"/>
    <property type="evidence" value="ECO:0007669"/>
    <property type="project" value="TreeGrafter"/>
</dbReference>
<dbReference type="PANTHER" id="PTHR31344:SF0">
    <property type="entry name" value="NUCLEAR PORE COMPLEX PROTEIN NUP205"/>
    <property type="match status" value="1"/>
</dbReference>
<dbReference type="PANTHER" id="PTHR31344">
    <property type="entry name" value="NUCLEAR PORE COMPLEX PROTEIN NUP205"/>
    <property type="match status" value="1"/>
</dbReference>
<dbReference type="OrthoDB" id="2019644at2759"/>
<organism evidence="6 7">
    <name type="scientific">Pararge aegeria aegeria</name>
    <dbReference type="NCBI Taxonomy" id="348720"/>
    <lineage>
        <taxon>Eukaryota</taxon>
        <taxon>Metazoa</taxon>
        <taxon>Ecdysozoa</taxon>
        <taxon>Arthropoda</taxon>
        <taxon>Hexapoda</taxon>
        <taxon>Insecta</taxon>
        <taxon>Pterygota</taxon>
        <taxon>Neoptera</taxon>
        <taxon>Endopterygota</taxon>
        <taxon>Lepidoptera</taxon>
        <taxon>Glossata</taxon>
        <taxon>Ditrysia</taxon>
        <taxon>Papilionoidea</taxon>
        <taxon>Nymphalidae</taxon>
        <taxon>Satyrinae</taxon>
        <taxon>Satyrini</taxon>
        <taxon>Parargina</taxon>
        <taxon>Pararge</taxon>
    </lineage>
</organism>
<dbReference type="GO" id="GO:0044611">
    <property type="term" value="C:nuclear pore inner ring"/>
    <property type="evidence" value="ECO:0007669"/>
    <property type="project" value="TreeGrafter"/>
</dbReference>
<accession>A0A8S4S7T6</accession>
<dbReference type="Proteomes" id="UP000838756">
    <property type="component" value="Unassembled WGS sequence"/>
</dbReference>
<comment type="subcellular location">
    <subcellularLocation>
        <location evidence="1">Nucleus</location>
    </subcellularLocation>
</comment>
<evidence type="ECO:0000256" key="2">
    <source>
        <dbReference type="ARBA" id="ARBA00005892"/>
    </source>
</evidence>
<evidence type="ECO:0000256" key="4">
    <source>
        <dbReference type="ARBA" id="ARBA00023242"/>
    </source>
</evidence>
<dbReference type="EMBL" id="CAKXAJ010026127">
    <property type="protein sequence ID" value="CAH2257656.1"/>
    <property type="molecule type" value="Genomic_DNA"/>
</dbReference>
<feature type="region of interest" description="Disordered" evidence="5">
    <location>
        <begin position="1183"/>
        <end position="1208"/>
    </location>
</feature>
<evidence type="ECO:0000256" key="5">
    <source>
        <dbReference type="SAM" id="MobiDB-lite"/>
    </source>
</evidence>
<reference evidence="6" key="1">
    <citation type="submission" date="2022-03" db="EMBL/GenBank/DDBJ databases">
        <authorList>
            <person name="Lindestad O."/>
        </authorList>
    </citation>
    <scope>NUCLEOTIDE SEQUENCE</scope>
</reference>
<gene>
    <name evidence="6" type="primary">jg13054</name>
    <name evidence="6" type="ORF">PAEG_LOCUS23197</name>
</gene>
<name>A0A8S4S7T6_9NEOP</name>
<keyword evidence="7" id="KW-1185">Reference proteome</keyword>
<evidence type="ECO:0000313" key="6">
    <source>
        <dbReference type="EMBL" id="CAH2257656.1"/>
    </source>
</evidence>
<evidence type="ECO:0000256" key="3">
    <source>
        <dbReference type="ARBA" id="ARBA00022448"/>
    </source>
</evidence>
<dbReference type="Pfam" id="PF11894">
    <property type="entry name" value="Nup192"/>
    <property type="match status" value="2"/>
</dbReference>
<comment type="caution">
    <text evidence="6">The sequence shown here is derived from an EMBL/GenBank/DDBJ whole genome shotgun (WGS) entry which is preliminary data.</text>
</comment>
<keyword evidence="4" id="KW-0539">Nucleus</keyword>
<evidence type="ECO:0000313" key="7">
    <source>
        <dbReference type="Proteomes" id="UP000838756"/>
    </source>
</evidence>
<dbReference type="InterPro" id="IPR021827">
    <property type="entry name" value="Nup186/Nup192/Nup205"/>
</dbReference>
<protein>
    <submittedName>
        <fullName evidence="6">Jg13054 protein</fullName>
    </submittedName>
</protein>
<proteinExistence type="inferred from homology"/>